<comment type="caution">
    <text evidence="1">The sequence shown here is derived from an EMBL/GenBank/DDBJ whole genome shotgun (WGS) entry which is preliminary data.</text>
</comment>
<dbReference type="PANTHER" id="PTHR33112">
    <property type="entry name" value="DOMAIN PROTEIN, PUTATIVE-RELATED"/>
    <property type="match status" value="1"/>
</dbReference>
<accession>A0A9P5BTF7</accession>
<reference evidence="1" key="1">
    <citation type="submission" date="2019-06" db="EMBL/GenBank/DDBJ databases">
        <authorList>
            <person name="Gan P."/>
            <person name="Shirasu K."/>
        </authorList>
    </citation>
    <scope>NUCLEOTIDE SEQUENCE [LARGE SCALE GENOMIC DNA]</scope>
    <source>
        <strain evidence="1">CAD2</strain>
    </source>
</reference>
<evidence type="ECO:0000313" key="2">
    <source>
        <dbReference type="Proteomes" id="UP000711996"/>
    </source>
</evidence>
<dbReference type="AlphaFoldDB" id="A0A9P5BTF7"/>
<name>A0A9P5BTF7_COLSI</name>
<dbReference type="OrthoDB" id="5428863at2759"/>
<gene>
    <name evidence="1" type="ORF">CGCSCA2_v014183</name>
</gene>
<protein>
    <recommendedName>
        <fullName evidence="3">Heterokaryon incompatibility domain-containing protein</fullName>
    </recommendedName>
</protein>
<proteinExistence type="predicted"/>
<keyword evidence="2" id="KW-1185">Reference proteome</keyword>
<dbReference type="PANTHER" id="PTHR33112:SF1">
    <property type="entry name" value="HETEROKARYON INCOMPATIBILITY DOMAIN-CONTAINING PROTEIN"/>
    <property type="match status" value="1"/>
</dbReference>
<evidence type="ECO:0000313" key="1">
    <source>
        <dbReference type="EMBL" id="KAF4843778.1"/>
    </source>
</evidence>
<organism evidence="1 2">
    <name type="scientific">Colletotrichum siamense</name>
    <name type="common">Anthracnose fungus</name>
    <dbReference type="NCBI Taxonomy" id="690259"/>
    <lineage>
        <taxon>Eukaryota</taxon>
        <taxon>Fungi</taxon>
        <taxon>Dikarya</taxon>
        <taxon>Ascomycota</taxon>
        <taxon>Pezizomycotina</taxon>
        <taxon>Sordariomycetes</taxon>
        <taxon>Hypocreomycetidae</taxon>
        <taxon>Glomerellales</taxon>
        <taxon>Glomerellaceae</taxon>
        <taxon>Colletotrichum</taxon>
        <taxon>Colletotrichum gloeosporioides species complex</taxon>
    </lineage>
</organism>
<dbReference type="EMBL" id="QPMT01000081">
    <property type="protein sequence ID" value="KAF4843778.1"/>
    <property type="molecule type" value="Genomic_DNA"/>
</dbReference>
<sequence>MLPHTSAQTFRSTWASRGWTYQECFLSTRRLIFTEHEVFYLCNTMDHAETVNKPLSNSRLTDRVSDAKFLELIPSQDSLNGVSYKLIELRWNQLKQKQLPNYTKRQLSKRLDTIDAARGIFHALENSKIRHFYGIPFRQIDARDRSRYIFSLAWHHQEVAERNLPFPSWSWAGWVGGMQMSEPDFCSSDDQEIKIEKADGSTMPLQDWSCGQEQSPISEIRDGPRVLGISAMTVWVNFARRSWTGLNEKSGVQSQIVGMNFASGDYAVLPFREGLTAWCYAYMDDDNIPLEAGLLGLVFQTRQQKRYSILLLQKSGDHHERVGLVRVHGWNWNWTRAATAGNSGNSDPAIIYTDTEGTPLDEVSVSGEKPLWLQEAVKQTVWIS</sequence>
<evidence type="ECO:0008006" key="3">
    <source>
        <dbReference type="Google" id="ProtNLM"/>
    </source>
</evidence>
<dbReference type="Proteomes" id="UP000711996">
    <property type="component" value="Unassembled WGS sequence"/>
</dbReference>